<dbReference type="Proteomes" id="UP000241222">
    <property type="component" value="Unassembled WGS sequence"/>
</dbReference>
<evidence type="ECO:0000313" key="3">
    <source>
        <dbReference type="Proteomes" id="UP000241222"/>
    </source>
</evidence>
<keyword evidence="3" id="KW-1185">Reference proteome</keyword>
<accession>A0A2T3J0K3</accession>
<protein>
    <submittedName>
        <fullName evidence="2">Uncharacterized protein</fullName>
    </submittedName>
</protein>
<reference evidence="2 3" key="1">
    <citation type="submission" date="2018-03" db="EMBL/GenBank/DDBJ databases">
        <title>Whole genome sequencing of Histamine producing bacteria.</title>
        <authorList>
            <person name="Butler K."/>
        </authorList>
    </citation>
    <scope>NUCLEOTIDE SEQUENCE [LARGE SCALE GENOMIC DNA]</scope>
    <source>
        <strain evidence="2 3">JCM 13586</strain>
    </source>
</reference>
<gene>
    <name evidence="2" type="ORF">C9I99_05780</name>
</gene>
<evidence type="ECO:0000313" key="2">
    <source>
        <dbReference type="EMBL" id="PSU34609.1"/>
    </source>
</evidence>
<evidence type="ECO:0000256" key="1">
    <source>
        <dbReference type="SAM" id="MobiDB-lite"/>
    </source>
</evidence>
<sequence length="308" mass="32876">MVDTVKGTFENLKKKLQDESILGDTPGSEVQDLNKDPAALTNNESTEKIGEVTKVPAVNITNPPTSSGTVTKADTKYIFNQTGNILISTTVDGSDEISQDTQATFEQVSVFFMALTAALSNTGKSLYDTSSIKKVIDSSKLFVNVTTEDLSIKLSSSGVNFSKELIESVLGLATGDDLPFAAGMINSIGNAGLSLSSKSSDENQNVGTIIFVCEHLLGMPIVSALLIETTTAESAKAFSAKPCISGNKLVEAISITKNTFMFVPPTVIEKFETGLEEIQHDSKLESYISELEGYITQKPDDSSKKTTS</sequence>
<feature type="region of interest" description="Disordered" evidence="1">
    <location>
        <begin position="20"/>
        <end position="46"/>
    </location>
</feature>
<dbReference type="EMBL" id="PYMH01000002">
    <property type="protein sequence ID" value="PSU34609.1"/>
    <property type="molecule type" value="Genomic_DNA"/>
</dbReference>
<dbReference type="AlphaFoldDB" id="A0A2T3J0K3"/>
<dbReference type="RefSeq" id="WP_107347925.1">
    <property type="nucleotide sequence ID" value="NZ_PYMH01000002.1"/>
</dbReference>
<proteinExistence type="predicted"/>
<organism evidence="2 3">
    <name type="scientific">Photobacterium lutimaris</name>
    <dbReference type="NCBI Taxonomy" id="388278"/>
    <lineage>
        <taxon>Bacteria</taxon>
        <taxon>Pseudomonadati</taxon>
        <taxon>Pseudomonadota</taxon>
        <taxon>Gammaproteobacteria</taxon>
        <taxon>Vibrionales</taxon>
        <taxon>Vibrionaceae</taxon>
        <taxon>Photobacterium</taxon>
    </lineage>
</organism>
<dbReference type="OrthoDB" id="5812445at2"/>
<name>A0A2T3J0K3_9GAMM</name>
<comment type="caution">
    <text evidence="2">The sequence shown here is derived from an EMBL/GenBank/DDBJ whole genome shotgun (WGS) entry which is preliminary data.</text>
</comment>